<dbReference type="RefSeq" id="WP_377978862.1">
    <property type="nucleotide sequence ID" value="NZ_JBBKXY010000002.1"/>
</dbReference>
<dbReference type="EC" id="2.4.-.-" evidence="2"/>
<sequence>MSDNFLKSNKSVSVCLACYNGDKFILEQLNSILAQLEISDEVIIVDDCSTDNSFKTILNLNDQRIKLVKNDSNLGVNRSFERAIELANNQVIVLSDQDDIWINGRLKLILSTLDNNQGSLLAGNAIYIDNNGLETEPLIGNLKKCDSKKSISNLFKIFSGTAPYYGCTMAFSKELRSLILPFPIIIESHDLWIAKSAIIINRIVHIEEPILFRRIHGGNASVISRKLISKINSRLIFFLSIIIITKRIILKRLCKFY</sequence>
<keyword evidence="3" id="KW-1185">Reference proteome</keyword>
<evidence type="ECO:0000313" key="3">
    <source>
        <dbReference type="Proteomes" id="UP001598112"/>
    </source>
</evidence>
<dbReference type="SUPFAM" id="SSF53448">
    <property type="entry name" value="Nucleotide-diphospho-sugar transferases"/>
    <property type="match status" value="1"/>
</dbReference>
<proteinExistence type="predicted"/>
<name>A0ABW6D5W3_9BACT</name>
<dbReference type="EMBL" id="JBBKXY010000002">
    <property type="protein sequence ID" value="MFD3293598.1"/>
    <property type="molecule type" value="Genomic_DNA"/>
</dbReference>
<dbReference type="Proteomes" id="UP001598112">
    <property type="component" value="Unassembled WGS sequence"/>
</dbReference>
<evidence type="ECO:0000259" key="1">
    <source>
        <dbReference type="Pfam" id="PF00535"/>
    </source>
</evidence>
<dbReference type="Pfam" id="PF00535">
    <property type="entry name" value="Glycos_transf_2"/>
    <property type="match status" value="1"/>
</dbReference>
<evidence type="ECO:0000313" key="2">
    <source>
        <dbReference type="EMBL" id="MFD3293598.1"/>
    </source>
</evidence>
<keyword evidence="2" id="KW-0328">Glycosyltransferase</keyword>
<dbReference type="GO" id="GO:0016757">
    <property type="term" value="F:glycosyltransferase activity"/>
    <property type="evidence" value="ECO:0007669"/>
    <property type="project" value="UniProtKB-KW"/>
</dbReference>
<accession>A0ABW6D5W3</accession>
<keyword evidence="2" id="KW-0808">Transferase</keyword>
<comment type="caution">
    <text evidence="2">The sequence shown here is derived from an EMBL/GenBank/DDBJ whole genome shotgun (WGS) entry which is preliminary data.</text>
</comment>
<protein>
    <submittedName>
        <fullName evidence="2">Glycosyltransferase</fullName>
        <ecNumber evidence="2">2.4.-.-</ecNumber>
    </submittedName>
</protein>
<dbReference type="Gene3D" id="3.90.550.10">
    <property type="entry name" value="Spore Coat Polysaccharide Biosynthesis Protein SpsA, Chain A"/>
    <property type="match status" value="1"/>
</dbReference>
<dbReference type="InterPro" id="IPR029044">
    <property type="entry name" value="Nucleotide-diphossugar_trans"/>
</dbReference>
<dbReference type="PANTHER" id="PTHR22916:SF3">
    <property type="entry name" value="UDP-GLCNAC:BETAGAL BETA-1,3-N-ACETYLGLUCOSAMINYLTRANSFERASE-LIKE PROTEIN 1"/>
    <property type="match status" value="1"/>
</dbReference>
<feature type="domain" description="Glycosyltransferase 2-like" evidence="1">
    <location>
        <begin position="13"/>
        <end position="144"/>
    </location>
</feature>
<gene>
    <name evidence="2" type="ORF">SKC35_07855</name>
</gene>
<organism evidence="2 3">
    <name type="scientific">Aquirufa originis</name>
    <dbReference type="NCBI Taxonomy" id="3096514"/>
    <lineage>
        <taxon>Bacteria</taxon>
        <taxon>Pseudomonadati</taxon>
        <taxon>Bacteroidota</taxon>
        <taxon>Cytophagia</taxon>
        <taxon>Cytophagales</taxon>
        <taxon>Flectobacillaceae</taxon>
        <taxon>Aquirufa</taxon>
    </lineage>
</organism>
<reference evidence="2 3" key="1">
    <citation type="submission" date="2024-03" db="EMBL/GenBank/DDBJ databases">
        <title>Aquirufa genome sequencing.</title>
        <authorList>
            <person name="Pitt A."/>
            <person name="Hahn M.W."/>
        </authorList>
    </citation>
    <scope>NUCLEOTIDE SEQUENCE [LARGE SCALE GENOMIC DNA]</scope>
    <source>
        <strain evidence="2 3">KTFRIE-69F</strain>
    </source>
</reference>
<dbReference type="InterPro" id="IPR001173">
    <property type="entry name" value="Glyco_trans_2-like"/>
</dbReference>
<dbReference type="PANTHER" id="PTHR22916">
    <property type="entry name" value="GLYCOSYLTRANSFERASE"/>
    <property type="match status" value="1"/>
</dbReference>